<comment type="caution">
    <text evidence="4">The sequence shown here is derived from an EMBL/GenBank/DDBJ whole genome shotgun (WGS) entry which is preliminary data.</text>
</comment>
<keyword evidence="2" id="KW-0732">Signal</keyword>
<dbReference type="InterPro" id="IPR008964">
    <property type="entry name" value="Invasin/intimin_cell_adhesion"/>
</dbReference>
<dbReference type="Gene3D" id="2.60.120.260">
    <property type="entry name" value="Galactose-binding domain-like"/>
    <property type="match status" value="1"/>
</dbReference>
<feature type="domain" description="BIG2" evidence="3">
    <location>
        <begin position="196"/>
        <end position="270"/>
    </location>
</feature>
<name>A0A1S8SXP0_9CLOT</name>
<dbReference type="OrthoDB" id="1937631at2"/>
<dbReference type="Proteomes" id="UP000190890">
    <property type="component" value="Unassembled WGS sequence"/>
</dbReference>
<dbReference type="Pfam" id="PF00754">
    <property type="entry name" value="F5_F8_type_C"/>
    <property type="match status" value="1"/>
</dbReference>
<dbReference type="GO" id="GO:0016798">
    <property type="term" value="F:hydrolase activity, acting on glycosyl bonds"/>
    <property type="evidence" value="ECO:0007669"/>
    <property type="project" value="UniProtKB-KW"/>
</dbReference>
<keyword evidence="5" id="KW-1185">Reference proteome</keyword>
<dbReference type="InterPro" id="IPR008979">
    <property type="entry name" value="Galactose-bd-like_sf"/>
</dbReference>
<dbReference type="AlphaFoldDB" id="A0A1S8SXP0"/>
<reference evidence="4 5" key="1">
    <citation type="submission" date="2016-05" db="EMBL/GenBank/DDBJ databases">
        <title>Microbial solvent formation.</title>
        <authorList>
            <person name="Poehlein A."/>
            <person name="Montoya Solano J.D."/>
            <person name="Flitsch S."/>
            <person name="Krabben P."/>
            <person name="Duerre P."/>
            <person name="Daniel R."/>
        </authorList>
    </citation>
    <scope>NUCLEOTIDE SEQUENCE [LARGE SCALE GENOMIC DNA]</scope>
    <source>
        <strain evidence="4 5">DSM 2619</strain>
    </source>
</reference>
<feature type="signal peptide" evidence="2">
    <location>
        <begin position="1"/>
        <end position="28"/>
    </location>
</feature>
<keyword evidence="1" id="KW-0326">Glycosidase</keyword>
<dbReference type="InterPro" id="IPR003343">
    <property type="entry name" value="Big_2"/>
</dbReference>
<dbReference type="STRING" id="29367.CLPUN_52460"/>
<evidence type="ECO:0000256" key="1">
    <source>
        <dbReference type="ARBA" id="ARBA00023295"/>
    </source>
</evidence>
<dbReference type="RefSeq" id="WP_077850124.1">
    <property type="nucleotide sequence ID" value="NZ_LZZM01000242.1"/>
</dbReference>
<evidence type="ECO:0000313" key="5">
    <source>
        <dbReference type="Proteomes" id="UP000190890"/>
    </source>
</evidence>
<dbReference type="SMART" id="SM00635">
    <property type="entry name" value="BID_2"/>
    <property type="match status" value="1"/>
</dbReference>
<evidence type="ECO:0000256" key="2">
    <source>
        <dbReference type="SAM" id="SignalP"/>
    </source>
</evidence>
<dbReference type="InterPro" id="IPR000421">
    <property type="entry name" value="FA58C"/>
</dbReference>
<organism evidence="4 5">
    <name type="scientific">Clostridium puniceum</name>
    <dbReference type="NCBI Taxonomy" id="29367"/>
    <lineage>
        <taxon>Bacteria</taxon>
        <taxon>Bacillati</taxon>
        <taxon>Bacillota</taxon>
        <taxon>Clostridia</taxon>
        <taxon>Eubacteriales</taxon>
        <taxon>Clostridiaceae</taxon>
        <taxon>Clostridium</taxon>
    </lineage>
</organism>
<dbReference type="Pfam" id="PF02368">
    <property type="entry name" value="Big_2"/>
    <property type="match status" value="1"/>
</dbReference>
<dbReference type="SUPFAM" id="SSF49785">
    <property type="entry name" value="Galactose-binding domain-like"/>
    <property type="match status" value="1"/>
</dbReference>
<evidence type="ECO:0000259" key="3">
    <source>
        <dbReference type="SMART" id="SM00635"/>
    </source>
</evidence>
<proteinExistence type="predicted"/>
<feature type="chain" id="PRO_5012187858" evidence="2">
    <location>
        <begin position="29"/>
        <end position="353"/>
    </location>
</feature>
<sequence>MKKYLKKFSVMFVMSLILVLGSCISVFATEDTYTENLIPTMTSDSSPSGQVSFSSKWSRSWSGYYAFDKVLDDTANGHPNGWSTAKGYQNGWLAYEFDEPKQICKYTITACTGYNNTSPKSWDFQGSNDKGNTWSRLDSRNNETEWKDGEKRIYTFNNSKKYKVYRINVYTSNPYQDQAAQCTISQLEMMEKISVLASNIELNKIADILQIGQTDTLVATTTPSSVGITWKSSDESIATVDSNGKVTAVKEGQATITAKIKDSDIKAICVVTVTPKGTDPNPTEPTTGDTNLFIELVDGQIKSYSVSNDEIAKFKQWYIDRDITKSNKPYYEFTKDAYKDYVIHDKIDWFEVR</sequence>
<protein>
    <submittedName>
        <fullName evidence="4">Bacterial Ig-like domain protein</fullName>
    </submittedName>
</protein>
<dbReference type="Gene3D" id="2.60.40.1080">
    <property type="match status" value="1"/>
</dbReference>
<dbReference type="EMBL" id="LZZM01000242">
    <property type="protein sequence ID" value="OOM70287.1"/>
    <property type="molecule type" value="Genomic_DNA"/>
</dbReference>
<evidence type="ECO:0000313" key="4">
    <source>
        <dbReference type="EMBL" id="OOM70287.1"/>
    </source>
</evidence>
<dbReference type="PROSITE" id="PS51257">
    <property type="entry name" value="PROKAR_LIPOPROTEIN"/>
    <property type="match status" value="1"/>
</dbReference>
<dbReference type="SUPFAM" id="SSF49373">
    <property type="entry name" value="Invasin/intimin cell-adhesion fragments"/>
    <property type="match status" value="1"/>
</dbReference>
<accession>A0A1S8SXP0</accession>
<gene>
    <name evidence="4" type="ORF">CLPUN_52460</name>
</gene>
<keyword evidence="1" id="KW-0378">Hydrolase</keyword>